<protein>
    <recommendedName>
        <fullName evidence="3">Transposase</fullName>
    </recommendedName>
</protein>
<proteinExistence type="predicted"/>
<reference evidence="1 2" key="1">
    <citation type="submission" date="2012-05" db="EMBL/GenBank/DDBJ databases">
        <title>Genome sequence of Yersinia Pestis PY-08.</title>
        <authorList>
            <person name="Santana-Cruz I."/>
            <person name="Sengamalay N."/>
            <person name="McCracken C."/>
            <person name="Daugherty S.C."/>
            <person name="Maroo A."/>
            <person name="Vara P.G."/>
            <person name="Tallon L.J."/>
            <person name="Sadzewicz L."/>
            <person name="Vinetz J.M."/>
            <person name="Cespedes Zambrano M.J."/>
            <person name="Fraser-Liggett C.M."/>
            <person name="Tettelin H."/>
        </authorList>
    </citation>
    <scope>NUCLEOTIDE SEQUENCE [LARGE SCALE GENOMIC DNA]</scope>
    <source>
        <strain evidence="1 2">PY-08</strain>
    </source>
</reference>
<evidence type="ECO:0008006" key="3">
    <source>
        <dbReference type="Google" id="ProtNLM"/>
    </source>
</evidence>
<dbReference type="Proteomes" id="UP000003231">
    <property type="component" value="Unassembled WGS sequence"/>
</dbReference>
<comment type="caution">
    <text evidence="1">The sequence shown here is derived from an EMBL/GenBank/DDBJ whole genome shotgun (WGS) entry which is preliminary data.</text>
</comment>
<gene>
    <name evidence="1" type="ORF">YPPY08_2060</name>
</gene>
<sequence length="41" mass="4855">MYLFKKLGVLHLYSSLTQLEFALNQAYNHFNIMVICCFLVK</sequence>
<organism evidence="1 2">
    <name type="scientific">Yersinia pestis PY-08</name>
    <dbReference type="NCBI Taxonomy" id="992134"/>
    <lineage>
        <taxon>Bacteria</taxon>
        <taxon>Pseudomonadati</taxon>
        <taxon>Pseudomonadota</taxon>
        <taxon>Gammaproteobacteria</taxon>
        <taxon>Enterobacterales</taxon>
        <taxon>Yersiniaceae</taxon>
        <taxon>Yersinia</taxon>
    </lineage>
</organism>
<dbReference type="AlphaFoldDB" id="A0AB72ZK36"/>
<accession>A0AB72ZK36</accession>
<evidence type="ECO:0000313" key="1">
    <source>
        <dbReference type="EMBL" id="EIR19713.1"/>
    </source>
</evidence>
<evidence type="ECO:0000313" key="2">
    <source>
        <dbReference type="Proteomes" id="UP000003231"/>
    </source>
</evidence>
<name>A0AB72ZK36_YERPE</name>
<dbReference type="EMBL" id="AKRT01000265">
    <property type="protein sequence ID" value="EIR19713.1"/>
    <property type="molecule type" value="Genomic_DNA"/>
</dbReference>